<evidence type="ECO:0000259" key="2">
    <source>
        <dbReference type="Pfam" id="PF04413"/>
    </source>
</evidence>
<dbReference type="InterPro" id="IPR039901">
    <property type="entry name" value="Kdotransferase"/>
</dbReference>
<dbReference type="EMBL" id="UINC01149303">
    <property type="protein sequence ID" value="SVD41689.1"/>
    <property type="molecule type" value="Genomic_DNA"/>
</dbReference>
<feature type="non-terminal residue" evidence="3">
    <location>
        <position position="1"/>
    </location>
</feature>
<proteinExistence type="predicted"/>
<gene>
    <name evidence="3" type="ORF">METZ01_LOCUS394543</name>
</gene>
<sequence length="287" mass="33543">WKPSLVLWMESEFWPIILNETKNYRIEIILLNGRMSDKSFKNWNYFKFFFKEIISNFSLILTMSKIDQKNFKKLGAKNVNFIGNLKFSNGSLPYNKLLEKKARKIIFNRSVWLAASTHHGEEVFATNIHLKLKERLNLKNLLTIIVPRNIKRTAKIKKEIKLYVPSTEQFQSKSITPNTEIIIDSSIGQLEMWYRNVKTVFLGKSYPPKGGQNPIEPARNGCAIISGKMSNFKEIENEMLKKKCLIVSNNPNQFYLKIKDCIKETKNTKKIRHNAKKYVQSKSFILN</sequence>
<dbReference type="InterPro" id="IPR038107">
    <property type="entry name" value="Glycos_transf_N_sf"/>
</dbReference>
<dbReference type="AlphaFoldDB" id="A0A382V5A9"/>
<name>A0A382V5A9_9ZZZZ</name>
<organism evidence="3">
    <name type="scientific">marine metagenome</name>
    <dbReference type="NCBI Taxonomy" id="408172"/>
    <lineage>
        <taxon>unclassified sequences</taxon>
        <taxon>metagenomes</taxon>
        <taxon>ecological metagenomes</taxon>
    </lineage>
</organism>
<dbReference type="Pfam" id="PF04413">
    <property type="entry name" value="Glycos_transf_N"/>
    <property type="match status" value="1"/>
</dbReference>
<dbReference type="Gene3D" id="3.40.50.2000">
    <property type="entry name" value="Glycogen Phosphorylase B"/>
    <property type="match status" value="1"/>
</dbReference>
<protein>
    <recommendedName>
        <fullName evidence="2">3-deoxy-D-manno-octulosonic-acid transferase N-terminal domain-containing protein</fullName>
    </recommendedName>
</protein>
<dbReference type="PANTHER" id="PTHR42755">
    <property type="entry name" value="3-DEOXY-MANNO-OCTULOSONATE CYTIDYLYLTRANSFERASE"/>
    <property type="match status" value="1"/>
</dbReference>
<feature type="domain" description="3-deoxy-D-manno-octulosonic-acid transferase N-terminal" evidence="2">
    <location>
        <begin position="1"/>
        <end position="88"/>
    </location>
</feature>
<dbReference type="PANTHER" id="PTHR42755:SF1">
    <property type="entry name" value="3-DEOXY-D-MANNO-OCTULOSONIC ACID TRANSFERASE, MITOCHONDRIAL-RELATED"/>
    <property type="match status" value="1"/>
</dbReference>
<reference evidence="3" key="1">
    <citation type="submission" date="2018-05" db="EMBL/GenBank/DDBJ databases">
        <authorList>
            <person name="Lanie J.A."/>
            <person name="Ng W.-L."/>
            <person name="Kazmierczak K.M."/>
            <person name="Andrzejewski T.M."/>
            <person name="Davidsen T.M."/>
            <person name="Wayne K.J."/>
            <person name="Tettelin H."/>
            <person name="Glass J.I."/>
            <person name="Rusch D."/>
            <person name="Podicherti R."/>
            <person name="Tsui H.-C.T."/>
            <person name="Winkler M.E."/>
        </authorList>
    </citation>
    <scope>NUCLEOTIDE SEQUENCE</scope>
</reference>
<accession>A0A382V5A9</accession>
<evidence type="ECO:0000256" key="1">
    <source>
        <dbReference type="ARBA" id="ARBA00022679"/>
    </source>
</evidence>
<dbReference type="GO" id="GO:0005886">
    <property type="term" value="C:plasma membrane"/>
    <property type="evidence" value="ECO:0007669"/>
    <property type="project" value="TreeGrafter"/>
</dbReference>
<dbReference type="GO" id="GO:0009245">
    <property type="term" value="P:lipid A biosynthetic process"/>
    <property type="evidence" value="ECO:0007669"/>
    <property type="project" value="TreeGrafter"/>
</dbReference>
<evidence type="ECO:0000313" key="3">
    <source>
        <dbReference type="EMBL" id="SVD41689.1"/>
    </source>
</evidence>
<dbReference type="GO" id="GO:0016740">
    <property type="term" value="F:transferase activity"/>
    <property type="evidence" value="ECO:0007669"/>
    <property type="project" value="UniProtKB-KW"/>
</dbReference>
<feature type="non-terminal residue" evidence="3">
    <location>
        <position position="287"/>
    </location>
</feature>
<keyword evidence="1" id="KW-0808">Transferase</keyword>
<dbReference type="Gene3D" id="3.40.50.11720">
    <property type="entry name" value="3-Deoxy-D-manno-octulosonic-acid transferase, N-terminal domain"/>
    <property type="match status" value="1"/>
</dbReference>
<dbReference type="InterPro" id="IPR007507">
    <property type="entry name" value="Glycos_transf_N"/>
</dbReference>